<gene>
    <name evidence="2" type="ORF">F9C07_9210</name>
</gene>
<organism evidence="2 3">
    <name type="scientific">Aspergillus flavus (strain ATCC 200026 / FGSC A1120 / IAM 13836 / NRRL 3357 / JCM 12722 / SRRC 167)</name>
    <dbReference type="NCBI Taxonomy" id="332952"/>
    <lineage>
        <taxon>Eukaryota</taxon>
        <taxon>Fungi</taxon>
        <taxon>Dikarya</taxon>
        <taxon>Ascomycota</taxon>
        <taxon>Pezizomycotina</taxon>
        <taxon>Eurotiomycetes</taxon>
        <taxon>Eurotiomycetidae</taxon>
        <taxon>Eurotiales</taxon>
        <taxon>Aspergillaceae</taxon>
        <taxon>Aspergillus</taxon>
        <taxon>Aspergillus subgen. Circumdati</taxon>
    </lineage>
</organism>
<keyword evidence="1" id="KW-0753">Steroid metabolism</keyword>
<dbReference type="Proteomes" id="UP000596276">
    <property type="component" value="Chromosome 5"/>
</dbReference>
<dbReference type="SUPFAM" id="SSF55060">
    <property type="entry name" value="GHMP Kinase, C-terminal domain"/>
    <property type="match status" value="1"/>
</dbReference>
<dbReference type="InterPro" id="IPR036554">
    <property type="entry name" value="GHMP_kinase_C_sf"/>
</dbReference>
<dbReference type="EMBL" id="CP044621">
    <property type="protein sequence ID" value="QRD84951.1"/>
    <property type="molecule type" value="Genomic_DNA"/>
</dbReference>
<evidence type="ECO:0000313" key="3">
    <source>
        <dbReference type="Proteomes" id="UP000596276"/>
    </source>
</evidence>
<dbReference type="Gene3D" id="3.30.70.890">
    <property type="entry name" value="GHMP kinase, C-terminal domain"/>
    <property type="match status" value="1"/>
</dbReference>
<evidence type="ECO:0000256" key="1">
    <source>
        <dbReference type="ARBA" id="ARBA00023221"/>
    </source>
</evidence>
<proteinExistence type="predicted"/>
<dbReference type="GO" id="GO:0008202">
    <property type="term" value="P:steroid metabolic process"/>
    <property type="evidence" value="ECO:0007669"/>
    <property type="project" value="UniProtKB-KW"/>
</dbReference>
<evidence type="ECO:0000313" key="2">
    <source>
        <dbReference type="EMBL" id="QRD84951.1"/>
    </source>
</evidence>
<accession>A0A7U2MJM4</accession>
<keyword evidence="3" id="KW-1185">Reference proteome</keyword>
<reference evidence="3" key="1">
    <citation type="journal article" date="2021" name="G3 (Bethesda)">
        <title>Chromosome assembled and annotated genome sequence of Aspergillus flavus NRRL 3357.</title>
        <authorList>
            <person name="Skerker J.M."/>
            <person name="Pianalto K.M."/>
            <person name="Mondo S.J."/>
            <person name="Yang K."/>
            <person name="Arkin A.P."/>
            <person name="Keller N.P."/>
            <person name="Grigoriev I.V."/>
            <person name="Louise Glass N.L."/>
        </authorList>
    </citation>
    <scope>NUCLEOTIDE SEQUENCE [LARGE SCALE GENOMIC DNA]</scope>
    <source>
        <strain evidence="3">ATCC 200026 / FGSC A1120 / IAM 13836 / NRRL 3357 / JCM 12722 / SRRC 167</strain>
    </source>
</reference>
<protein>
    <submittedName>
        <fullName evidence="2">Uncharacterized protein</fullName>
    </submittedName>
</protein>
<sequence length="114" mass="12353">MRTWHWVLGIMPRGLSMKLVFEKSDKFIARRIEAGKVLSSQSEQLEKCLGIDWGSTPIRLSTPYLDNNLQDAAGELDTDIGVALRMGGEAGAIVSLMAGSGTTCLFLAGDEEHA</sequence>
<keyword evidence="1" id="KW-0443">Lipid metabolism</keyword>
<dbReference type="VEuPathDB" id="FungiDB:F9C07_9210"/>
<dbReference type="AlphaFoldDB" id="A0A7U2MJM4"/>
<name>A0A7U2MJM4_ASPFN</name>